<dbReference type="InterPro" id="IPR003593">
    <property type="entry name" value="AAA+_ATPase"/>
</dbReference>
<accession>A0A6N7W5F2</accession>
<evidence type="ECO:0000256" key="1">
    <source>
        <dbReference type="ARBA" id="ARBA00004651"/>
    </source>
</evidence>
<evidence type="ECO:0000259" key="9">
    <source>
        <dbReference type="PROSITE" id="PS50929"/>
    </source>
</evidence>
<dbReference type="GO" id="GO:0015421">
    <property type="term" value="F:ABC-type oligopeptide transporter activity"/>
    <property type="evidence" value="ECO:0007669"/>
    <property type="project" value="TreeGrafter"/>
</dbReference>
<keyword evidence="2 7" id="KW-0812">Transmembrane</keyword>
<protein>
    <submittedName>
        <fullName evidence="10">ABC transporter ATP-binding protein</fullName>
    </submittedName>
</protein>
<evidence type="ECO:0000259" key="8">
    <source>
        <dbReference type="PROSITE" id="PS50893"/>
    </source>
</evidence>
<dbReference type="InterPro" id="IPR017871">
    <property type="entry name" value="ABC_transporter-like_CS"/>
</dbReference>
<keyword evidence="4 10" id="KW-0067">ATP-binding</keyword>
<dbReference type="InterPro" id="IPR036640">
    <property type="entry name" value="ABC1_TM_sf"/>
</dbReference>
<keyword evidence="11" id="KW-1185">Reference proteome</keyword>
<dbReference type="Gene3D" id="3.40.50.300">
    <property type="entry name" value="P-loop containing nucleotide triphosphate hydrolases"/>
    <property type="match status" value="1"/>
</dbReference>
<dbReference type="GO" id="GO:0016887">
    <property type="term" value="F:ATP hydrolysis activity"/>
    <property type="evidence" value="ECO:0007669"/>
    <property type="project" value="InterPro"/>
</dbReference>
<dbReference type="SUPFAM" id="SSF52540">
    <property type="entry name" value="P-loop containing nucleoside triphosphate hydrolases"/>
    <property type="match status" value="1"/>
</dbReference>
<dbReference type="PROSITE" id="PS00211">
    <property type="entry name" value="ABC_TRANSPORTER_1"/>
    <property type="match status" value="1"/>
</dbReference>
<evidence type="ECO:0000256" key="7">
    <source>
        <dbReference type="SAM" id="Phobius"/>
    </source>
</evidence>
<reference evidence="10 11" key="1">
    <citation type="submission" date="2019-08" db="EMBL/GenBank/DDBJ databases">
        <title>In-depth cultivation of the pig gut microbiome towards novel bacterial diversity and tailored functional studies.</title>
        <authorList>
            <person name="Wylensek D."/>
            <person name="Hitch T.C.A."/>
            <person name="Clavel T."/>
        </authorList>
    </citation>
    <scope>NUCLEOTIDE SEQUENCE [LARGE SCALE GENOMIC DNA]</scope>
    <source>
        <strain evidence="10 11">WB03_NA08</strain>
    </source>
</reference>
<feature type="transmembrane region" description="Helical" evidence="7">
    <location>
        <begin position="70"/>
        <end position="86"/>
    </location>
</feature>
<evidence type="ECO:0000256" key="6">
    <source>
        <dbReference type="ARBA" id="ARBA00023136"/>
    </source>
</evidence>
<dbReference type="GO" id="GO:0005524">
    <property type="term" value="F:ATP binding"/>
    <property type="evidence" value="ECO:0007669"/>
    <property type="project" value="UniProtKB-KW"/>
</dbReference>
<keyword evidence="5 7" id="KW-1133">Transmembrane helix</keyword>
<comment type="subcellular location">
    <subcellularLocation>
        <location evidence="1">Cell membrane</location>
        <topology evidence="1">Multi-pass membrane protein</topology>
    </subcellularLocation>
</comment>
<evidence type="ECO:0000256" key="2">
    <source>
        <dbReference type="ARBA" id="ARBA00022692"/>
    </source>
</evidence>
<dbReference type="PROSITE" id="PS50893">
    <property type="entry name" value="ABC_TRANSPORTER_2"/>
    <property type="match status" value="1"/>
</dbReference>
<dbReference type="InterPro" id="IPR039421">
    <property type="entry name" value="Type_1_exporter"/>
</dbReference>
<dbReference type="Proteomes" id="UP000470875">
    <property type="component" value="Unassembled WGS sequence"/>
</dbReference>
<evidence type="ECO:0000313" key="10">
    <source>
        <dbReference type="EMBL" id="MSS83682.1"/>
    </source>
</evidence>
<dbReference type="InterPro" id="IPR011527">
    <property type="entry name" value="ABC1_TM_dom"/>
</dbReference>
<name>A0A6N7W5F2_9ACTO</name>
<dbReference type="EMBL" id="VULO01000003">
    <property type="protein sequence ID" value="MSS83682.1"/>
    <property type="molecule type" value="Genomic_DNA"/>
</dbReference>
<dbReference type="InterPro" id="IPR003439">
    <property type="entry name" value="ABC_transporter-like_ATP-bd"/>
</dbReference>
<dbReference type="PANTHER" id="PTHR43394:SF1">
    <property type="entry name" value="ATP-BINDING CASSETTE SUB-FAMILY B MEMBER 10, MITOCHONDRIAL"/>
    <property type="match status" value="1"/>
</dbReference>
<dbReference type="PROSITE" id="PS50929">
    <property type="entry name" value="ABC_TM1F"/>
    <property type="match status" value="1"/>
</dbReference>
<evidence type="ECO:0000256" key="3">
    <source>
        <dbReference type="ARBA" id="ARBA00022741"/>
    </source>
</evidence>
<dbReference type="Pfam" id="PF00664">
    <property type="entry name" value="ABC_membrane"/>
    <property type="match status" value="1"/>
</dbReference>
<dbReference type="GO" id="GO:0005886">
    <property type="term" value="C:plasma membrane"/>
    <property type="evidence" value="ECO:0007669"/>
    <property type="project" value="UniProtKB-SubCell"/>
</dbReference>
<feature type="domain" description="ABC transporter" evidence="8">
    <location>
        <begin position="342"/>
        <end position="576"/>
    </location>
</feature>
<feature type="transmembrane region" description="Helical" evidence="7">
    <location>
        <begin position="171"/>
        <end position="191"/>
    </location>
</feature>
<organism evidence="10 11">
    <name type="scientific">Scrofimicrobium canadense</name>
    <dbReference type="NCBI Taxonomy" id="2652290"/>
    <lineage>
        <taxon>Bacteria</taxon>
        <taxon>Bacillati</taxon>
        <taxon>Actinomycetota</taxon>
        <taxon>Actinomycetes</taxon>
        <taxon>Actinomycetales</taxon>
        <taxon>Actinomycetaceae</taxon>
        <taxon>Scrofimicrobium</taxon>
    </lineage>
</organism>
<dbReference type="AlphaFoldDB" id="A0A6N7W5F2"/>
<feature type="domain" description="ABC transmembrane type-1" evidence="9">
    <location>
        <begin position="41"/>
        <end position="273"/>
    </location>
</feature>
<evidence type="ECO:0000256" key="4">
    <source>
        <dbReference type="ARBA" id="ARBA00022840"/>
    </source>
</evidence>
<dbReference type="PANTHER" id="PTHR43394">
    <property type="entry name" value="ATP-DEPENDENT PERMEASE MDL1, MITOCHONDRIAL"/>
    <property type="match status" value="1"/>
</dbReference>
<comment type="caution">
    <text evidence="10">The sequence shown here is derived from an EMBL/GenBank/DDBJ whole genome shotgun (WGS) entry which is preliminary data.</text>
</comment>
<feature type="transmembrane region" description="Helical" evidence="7">
    <location>
        <begin position="142"/>
        <end position="165"/>
    </location>
</feature>
<keyword evidence="6 7" id="KW-0472">Membrane</keyword>
<dbReference type="InterPro" id="IPR027417">
    <property type="entry name" value="P-loop_NTPase"/>
</dbReference>
<dbReference type="CDD" id="cd03228">
    <property type="entry name" value="ABCC_MRP_Like"/>
    <property type="match status" value="1"/>
</dbReference>
<gene>
    <name evidence="10" type="ORF">FYJ24_02670</name>
</gene>
<dbReference type="SUPFAM" id="SSF90123">
    <property type="entry name" value="ABC transporter transmembrane region"/>
    <property type="match status" value="1"/>
</dbReference>
<evidence type="ECO:0000256" key="5">
    <source>
        <dbReference type="ARBA" id="ARBA00022989"/>
    </source>
</evidence>
<sequence length="578" mass="63883">MPSLNSRRKRWWPSMESTEKKSGIITWLLSRTQGVRAMWMLAALSRILNQLLTVGIIVLIGHILLEGGPFVALWWVATLSLVKALFRYSEHYCGHWVAFTMLTRLRTEYYNALVDQAPAVVKNVDTAEISEKATRDIDRIEVFFAHTIPPALSAVVVPLLSILWAGFFLGWPYAGIILMASAVMVAVPAFGRRLTWKKARIQAGHNAAISTHVGDSIQGLREIRAFGAEGLRLNQWKSLEKRAAKVRRPIHVLAAFRAAILIIAELLTMGILLSQGQLTSAVLATLTWVALWAPLRGIDDFVDGLDEALASAQRIRSGIEAAPVVSDTGTRSLDYTVSSPIIALEAVDFFYGNRAFELREITLAFERGSWNYIVGVSGSGKSTLAAVIARGWDPQLGQVTFSSVPLPQIPLTELRQRVSLVVQRPVLLEATLAENLRLCQPQLSRTAMWELLKCVGLDGWAHELPDGLDEVITTDGKNMSGGQIQRLAIARALAGKPDVLILDEAMSQLDEVTACNAREQIRDRFPHITVIEISHQVDRISGDERIVVMDGGRVVEDGIKSELQSDSHSYTSRLHQRA</sequence>
<dbReference type="Gene3D" id="1.20.1560.10">
    <property type="entry name" value="ABC transporter type 1, transmembrane domain"/>
    <property type="match status" value="1"/>
</dbReference>
<feature type="transmembrane region" description="Helical" evidence="7">
    <location>
        <begin position="39"/>
        <end position="64"/>
    </location>
</feature>
<evidence type="ECO:0000313" key="11">
    <source>
        <dbReference type="Proteomes" id="UP000470875"/>
    </source>
</evidence>
<feature type="transmembrane region" description="Helical" evidence="7">
    <location>
        <begin position="250"/>
        <end position="272"/>
    </location>
</feature>
<keyword evidence="3" id="KW-0547">Nucleotide-binding</keyword>
<proteinExistence type="predicted"/>
<dbReference type="Pfam" id="PF00005">
    <property type="entry name" value="ABC_tran"/>
    <property type="match status" value="1"/>
</dbReference>
<dbReference type="SMART" id="SM00382">
    <property type="entry name" value="AAA"/>
    <property type="match status" value="1"/>
</dbReference>